<dbReference type="InterPro" id="IPR058240">
    <property type="entry name" value="rSAM_sf"/>
</dbReference>
<comment type="cofactor">
    <cofactor evidence="1">
        <name>[4Fe-4S] cluster</name>
        <dbReference type="ChEBI" id="CHEBI:49883"/>
    </cofactor>
</comment>
<dbReference type="InterPro" id="IPR007197">
    <property type="entry name" value="rSAM"/>
</dbReference>
<dbReference type="GO" id="GO:0051536">
    <property type="term" value="F:iron-sulfur cluster binding"/>
    <property type="evidence" value="ECO:0007669"/>
    <property type="project" value="UniProtKB-KW"/>
</dbReference>
<dbReference type="PANTHER" id="PTHR43409">
    <property type="entry name" value="ANAEROBIC MAGNESIUM-PROTOPORPHYRIN IX MONOMETHYL ESTER CYCLASE-RELATED"/>
    <property type="match status" value="1"/>
</dbReference>
<evidence type="ECO:0000256" key="4">
    <source>
        <dbReference type="ARBA" id="ARBA00023004"/>
    </source>
</evidence>
<dbReference type="RefSeq" id="WP_024752722.1">
    <property type="nucleotide sequence ID" value="NZ_CDNC01000046.1"/>
</dbReference>
<dbReference type="SMART" id="SM00729">
    <property type="entry name" value="Elp3"/>
    <property type="match status" value="1"/>
</dbReference>
<dbReference type="InterPro" id="IPR006638">
    <property type="entry name" value="Elp3/MiaA/NifB-like_rSAM"/>
</dbReference>
<evidence type="ECO:0000256" key="3">
    <source>
        <dbReference type="ARBA" id="ARBA00022723"/>
    </source>
</evidence>
<keyword evidence="7" id="KW-1185">Reference proteome</keyword>
<dbReference type="CDD" id="cd01335">
    <property type="entry name" value="Radical_SAM"/>
    <property type="match status" value="1"/>
</dbReference>
<evidence type="ECO:0000256" key="5">
    <source>
        <dbReference type="ARBA" id="ARBA00023014"/>
    </source>
</evidence>
<dbReference type="OrthoDB" id="9777636at2"/>
<sequence length="288" mass="32645">MNYYGNVFRPPSEANSLIIQATIGCSHNDCTFCYMYKGEPFVVRKYEEIVSDLETIREYFPHFERVFIADGDALVLKTETLLKLLDYINENMPNVKRISSYATAGDINRKSVEELISLYDKGLSMLYIGFESGDDEILKSIKKGLYCDDYLRAMEKVKAAGVSSSITIIAGLGGREKWEQNAVNTAKLISMTKPDYVSYLTMRIYKNTPLYLDVLAGKFEMPSPEEILYEIRLFLENVDSEGTIFRSNHASNYVLLGGTLNADIKSLIATIDDTLKKKNFRPGMLRSL</sequence>
<dbReference type="SUPFAM" id="SSF102114">
    <property type="entry name" value="Radical SAM enzymes"/>
    <property type="match status" value="1"/>
</dbReference>
<dbReference type="Pfam" id="PF04055">
    <property type="entry name" value="Radical_SAM"/>
    <property type="match status" value="1"/>
</dbReference>
<dbReference type="GO" id="GO:0003824">
    <property type="term" value="F:catalytic activity"/>
    <property type="evidence" value="ECO:0007669"/>
    <property type="project" value="InterPro"/>
</dbReference>
<dbReference type="SFLD" id="SFLDG01082">
    <property type="entry name" value="B12-binding_domain_containing"/>
    <property type="match status" value="1"/>
</dbReference>
<evidence type="ECO:0000256" key="2">
    <source>
        <dbReference type="ARBA" id="ARBA00022691"/>
    </source>
</evidence>
<keyword evidence="2" id="KW-0949">S-adenosyl-L-methionine</keyword>
<dbReference type="PANTHER" id="PTHR43409:SF4">
    <property type="entry name" value="RADICAL SAM SUPERFAMILY PROTEIN"/>
    <property type="match status" value="1"/>
</dbReference>
<keyword evidence="3" id="KW-0479">Metal-binding</keyword>
<evidence type="ECO:0000313" key="6">
    <source>
        <dbReference type="EMBL" id="CEM62931.1"/>
    </source>
</evidence>
<dbReference type="Gene3D" id="3.20.20.70">
    <property type="entry name" value="Aldolase class I"/>
    <property type="match status" value="1"/>
</dbReference>
<accession>A0A0B7H1W0</accession>
<dbReference type="InterPro" id="IPR013785">
    <property type="entry name" value="Aldolase_TIM"/>
</dbReference>
<dbReference type="PROSITE" id="PS51918">
    <property type="entry name" value="RADICAL_SAM"/>
    <property type="match status" value="1"/>
</dbReference>
<dbReference type="Proteomes" id="UP000042527">
    <property type="component" value="Unassembled WGS sequence"/>
</dbReference>
<gene>
    <name evidence="6" type="ORF">TPHV1_500041</name>
</gene>
<organism evidence="6 7">
    <name type="scientific">Treponema phagedenis</name>
    <dbReference type="NCBI Taxonomy" id="162"/>
    <lineage>
        <taxon>Bacteria</taxon>
        <taxon>Pseudomonadati</taxon>
        <taxon>Spirochaetota</taxon>
        <taxon>Spirochaetia</taxon>
        <taxon>Spirochaetales</taxon>
        <taxon>Treponemataceae</taxon>
        <taxon>Treponema</taxon>
    </lineage>
</organism>
<dbReference type="AlphaFoldDB" id="A0A0B7H1W0"/>
<reference evidence="7" key="1">
    <citation type="submission" date="2015-01" db="EMBL/GenBank/DDBJ databases">
        <authorList>
            <person name="Manzoor Shahid"/>
            <person name="Zubair Saima"/>
        </authorList>
    </citation>
    <scope>NUCLEOTIDE SEQUENCE [LARGE SCALE GENOMIC DNA]</scope>
    <source>
        <strain evidence="7">V1</strain>
    </source>
</reference>
<evidence type="ECO:0000313" key="7">
    <source>
        <dbReference type="Proteomes" id="UP000042527"/>
    </source>
</evidence>
<dbReference type="SFLD" id="SFLDG01095">
    <property type="entry name" value="Uncharacterised_Radical_SAM_Su"/>
    <property type="match status" value="1"/>
</dbReference>
<name>A0A0B7H1W0_TREPH</name>
<protein>
    <submittedName>
        <fullName evidence="6">Uncharacterized protein</fullName>
    </submittedName>
</protein>
<dbReference type="GeneID" id="57754486"/>
<dbReference type="SFLD" id="SFLDS00029">
    <property type="entry name" value="Radical_SAM"/>
    <property type="match status" value="1"/>
</dbReference>
<dbReference type="EMBL" id="CDNC01000046">
    <property type="protein sequence ID" value="CEM62931.1"/>
    <property type="molecule type" value="Genomic_DNA"/>
</dbReference>
<evidence type="ECO:0000256" key="1">
    <source>
        <dbReference type="ARBA" id="ARBA00001966"/>
    </source>
</evidence>
<dbReference type="InterPro" id="IPR051198">
    <property type="entry name" value="BchE-like"/>
</dbReference>
<keyword evidence="4" id="KW-0408">Iron</keyword>
<dbReference type="GO" id="GO:0046872">
    <property type="term" value="F:metal ion binding"/>
    <property type="evidence" value="ECO:0007669"/>
    <property type="project" value="UniProtKB-KW"/>
</dbReference>
<proteinExistence type="predicted"/>
<keyword evidence="5" id="KW-0411">Iron-sulfur</keyword>